<dbReference type="GO" id="GO:0006950">
    <property type="term" value="P:response to stress"/>
    <property type="evidence" value="ECO:0007669"/>
    <property type="project" value="TreeGrafter"/>
</dbReference>
<dbReference type="EMBL" id="BJJW01000005">
    <property type="protein sequence ID" value="GDZ83542.1"/>
    <property type="molecule type" value="Genomic_DNA"/>
</dbReference>
<dbReference type="PANTHER" id="PTHR33164">
    <property type="entry name" value="TRANSCRIPTIONAL REGULATOR, MARR FAMILY"/>
    <property type="match status" value="1"/>
</dbReference>
<dbReference type="InterPro" id="IPR036388">
    <property type="entry name" value="WH-like_DNA-bd_sf"/>
</dbReference>
<dbReference type="SUPFAM" id="SSF46785">
    <property type="entry name" value="Winged helix' DNA-binding domain"/>
    <property type="match status" value="1"/>
</dbReference>
<gene>
    <name evidence="2" type="ORF">LCIT_07840</name>
</gene>
<dbReference type="InterPro" id="IPR036390">
    <property type="entry name" value="WH_DNA-bd_sf"/>
</dbReference>
<comment type="caution">
    <text evidence="2">The sequence shown here is derived from an EMBL/GenBank/DDBJ whole genome shotgun (WGS) entry which is preliminary data.</text>
</comment>
<accession>A0A5A5U0I1</accession>
<evidence type="ECO:0000313" key="3">
    <source>
        <dbReference type="Proteomes" id="UP000323274"/>
    </source>
</evidence>
<evidence type="ECO:0000259" key="1">
    <source>
        <dbReference type="PROSITE" id="PS50995"/>
    </source>
</evidence>
<dbReference type="InterPro" id="IPR039422">
    <property type="entry name" value="MarR/SlyA-like"/>
</dbReference>
<dbReference type="GO" id="GO:0003700">
    <property type="term" value="F:DNA-binding transcription factor activity"/>
    <property type="evidence" value="ECO:0007669"/>
    <property type="project" value="InterPro"/>
</dbReference>
<dbReference type="PANTHER" id="PTHR33164:SF43">
    <property type="entry name" value="HTH-TYPE TRANSCRIPTIONAL REPRESSOR YETL"/>
    <property type="match status" value="1"/>
</dbReference>
<dbReference type="Pfam" id="PF12802">
    <property type="entry name" value="MarR_2"/>
    <property type="match status" value="1"/>
</dbReference>
<reference evidence="2 3" key="1">
    <citation type="submission" date="2019-04" db="EMBL/GenBank/DDBJ databases">
        <title>A pseudo-fructophilic Leuconostoc citreum strain F192-5 isolated from peel of satsuma mandarin: the first report for isolation and characterization of strain-dependent fructophilic-like characteristics.</title>
        <authorList>
            <person name="Maeno S."/>
            <person name="Tanizawa Y."/>
            <person name="Kajikawa A."/>
            <person name="Kanesaki Y."/>
            <person name="Kubota E."/>
            <person name="Arita M."/>
            <person name="Leon D."/>
            <person name="Endo A."/>
        </authorList>
    </citation>
    <scope>NUCLEOTIDE SEQUENCE [LARGE SCALE GENOMIC DNA]</scope>
    <source>
        <strain evidence="2 3">F192-5</strain>
    </source>
</reference>
<dbReference type="PROSITE" id="PS50995">
    <property type="entry name" value="HTH_MARR_2"/>
    <property type="match status" value="1"/>
</dbReference>
<organism evidence="2 3">
    <name type="scientific">Leuconostoc citreum</name>
    <dbReference type="NCBI Taxonomy" id="33964"/>
    <lineage>
        <taxon>Bacteria</taxon>
        <taxon>Bacillati</taxon>
        <taxon>Bacillota</taxon>
        <taxon>Bacilli</taxon>
        <taxon>Lactobacillales</taxon>
        <taxon>Lactobacillaceae</taxon>
        <taxon>Leuconostoc</taxon>
    </lineage>
</organism>
<dbReference type="InterPro" id="IPR000835">
    <property type="entry name" value="HTH_MarR-typ"/>
</dbReference>
<dbReference type="RefSeq" id="WP_004902584.1">
    <property type="nucleotide sequence ID" value="NZ_BJJW01000005.1"/>
</dbReference>
<feature type="domain" description="HTH marR-type" evidence="1">
    <location>
        <begin position="7"/>
        <end position="140"/>
    </location>
</feature>
<sequence length="154" mass="17469">MAQSDMMAEFIGVYMSSLKNLEKLISQPTSAYGISFEQWLIMSAVAHSRTPLTLTEIAAERGVTKGAVARQLKPLFEKEYLQQVTDDKDRRRVLLHLTETGVVVETTITEKVSSRFNKWLGIYGLEEGKSLLSHLHRLEDLIVKPELAHKNIEK</sequence>
<name>A0A5A5U0I1_LEUCI</name>
<dbReference type="AlphaFoldDB" id="A0A5A5U0I1"/>
<evidence type="ECO:0000313" key="2">
    <source>
        <dbReference type="EMBL" id="GDZ83542.1"/>
    </source>
</evidence>
<dbReference type="Gene3D" id="1.10.10.10">
    <property type="entry name" value="Winged helix-like DNA-binding domain superfamily/Winged helix DNA-binding domain"/>
    <property type="match status" value="1"/>
</dbReference>
<proteinExistence type="predicted"/>
<protein>
    <recommendedName>
        <fullName evidence="1">HTH marR-type domain-containing protein</fullName>
    </recommendedName>
</protein>
<dbReference type="SMART" id="SM00347">
    <property type="entry name" value="HTH_MARR"/>
    <property type="match status" value="1"/>
</dbReference>
<dbReference type="Proteomes" id="UP000323274">
    <property type="component" value="Unassembled WGS sequence"/>
</dbReference>